<name>A0A914P8W7_9BILA</name>
<protein>
    <submittedName>
        <fullName evidence="2">2,4-dienoyl-CoA reductase</fullName>
    </submittedName>
</protein>
<reference evidence="2" key="1">
    <citation type="submission" date="2022-11" db="UniProtKB">
        <authorList>
            <consortium name="WormBaseParasite"/>
        </authorList>
    </citation>
    <scope>IDENTIFICATION</scope>
</reference>
<dbReference type="Gene3D" id="3.40.50.720">
    <property type="entry name" value="NAD(P)-binding Rossmann-like Domain"/>
    <property type="match status" value="1"/>
</dbReference>
<dbReference type="SUPFAM" id="SSF51735">
    <property type="entry name" value="NAD(P)-binding Rossmann-fold domains"/>
    <property type="match status" value="1"/>
</dbReference>
<accession>A0A914P8W7</accession>
<dbReference type="AlphaFoldDB" id="A0A914P8W7"/>
<organism evidence="1 2">
    <name type="scientific">Panagrolaimus davidi</name>
    <dbReference type="NCBI Taxonomy" id="227884"/>
    <lineage>
        <taxon>Eukaryota</taxon>
        <taxon>Metazoa</taxon>
        <taxon>Ecdysozoa</taxon>
        <taxon>Nematoda</taxon>
        <taxon>Chromadorea</taxon>
        <taxon>Rhabditida</taxon>
        <taxon>Tylenchina</taxon>
        <taxon>Panagrolaimomorpha</taxon>
        <taxon>Panagrolaimoidea</taxon>
        <taxon>Panagrolaimidae</taxon>
        <taxon>Panagrolaimus</taxon>
    </lineage>
</organism>
<dbReference type="InterPro" id="IPR036291">
    <property type="entry name" value="NAD(P)-bd_dom_sf"/>
</dbReference>
<sequence>MHIHFVSHCYFITMAYCKNPEKYFPIKRAPALVAGALNGKLALITGGGTGLGKAMALTMSCLGADVVIAAR</sequence>
<proteinExistence type="predicted"/>
<dbReference type="WBParaSite" id="PDA_v2.g11150.t1">
    <property type="protein sequence ID" value="PDA_v2.g11150.t1"/>
    <property type="gene ID" value="PDA_v2.g11150"/>
</dbReference>
<keyword evidence="1" id="KW-1185">Reference proteome</keyword>
<evidence type="ECO:0000313" key="2">
    <source>
        <dbReference type="WBParaSite" id="PDA_v2.g11150.t1"/>
    </source>
</evidence>
<evidence type="ECO:0000313" key="1">
    <source>
        <dbReference type="Proteomes" id="UP000887578"/>
    </source>
</evidence>
<dbReference type="Proteomes" id="UP000887578">
    <property type="component" value="Unplaced"/>
</dbReference>